<dbReference type="OrthoDB" id="9974841at2759"/>
<evidence type="ECO:0000256" key="1">
    <source>
        <dbReference type="ARBA" id="ARBA00004434"/>
    </source>
</evidence>
<evidence type="ECO:0000256" key="6">
    <source>
        <dbReference type="ARBA" id="ARBA00023136"/>
    </source>
</evidence>
<accession>A0A4Y9ZQX8</accession>
<comment type="subunit">
    <text evidence="7">Component of the cytochrome c oxidase (complex IV, CIV), a multisubunit enzyme composed of a catalytic core of 3 subunits and several supernumerary subunits. The complex exists as a monomer or a dimer and forms supercomplexes (SCs) in the inner mitochondrial membrane with ubiquinol-cytochrome c oxidoreductase (cytochrome b-c1 complex, complex III, CIII).</text>
</comment>
<evidence type="ECO:0000256" key="2">
    <source>
        <dbReference type="ARBA" id="ARBA00004673"/>
    </source>
</evidence>
<dbReference type="GO" id="GO:0045277">
    <property type="term" value="C:respiratory chain complex IV"/>
    <property type="evidence" value="ECO:0007669"/>
    <property type="project" value="UniProtKB-UniRule"/>
</dbReference>
<comment type="pathway">
    <text evidence="2 7">Energy metabolism; oxidative phosphorylation.</text>
</comment>
<comment type="caution">
    <text evidence="8">The sequence shown here is derived from an EMBL/GenBank/DDBJ whole genome shotgun (WGS) entry which is preliminary data.</text>
</comment>
<comment type="similarity">
    <text evidence="3 7">Belongs to the cytochrome c oxidase VIIc family.</text>
</comment>
<dbReference type="GO" id="GO:0005743">
    <property type="term" value="C:mitochondrial inner membrane"/>
    <property type="evidence" value="ECO:0007669"/>
    <property type="project" value="UniProtKB-SubCell"/>
</dbReference>
<comment type="function">
    <text evidence="7">Component of the cytochrome c oxidase, the last enzyme in the mitochondrial electron transport chain which drives oxidative phosphorylation. The respiratory chain contains 3 multisubunit complexes succinate dehydrogenase (complex II, CII), ubiquinol-cytochrome c oxidoreductase (cytochrome b-c1 complex, complex III, CIII) and cytochrome c oxidase (complex IV, CIV), that cooperate to transfer electrons derived from NADH and succinate to molecular oxygen, creating an electrochemical gradient over the inner membrane that drives transmembrane transport and the ATP synthase. Cytochrome c oxidase is the component of the respiratory chain that catalyzes the reduction of oxygen to water. Electrons originating from reduced cytochrome c in the intermembrane space (IMS) are transferred via the dinuclear copper A center (CU(A)) of subunit 2 and heme A of subunit 1 to the active site in subunit 1, a binuclear center (BNC) formed by heme A3 and copper B (CU(B)). The BNC reduces molecular oxygen to 2 water molecules using 4 electrons from cytochrome c in the IMS and 4 protons from the mitochondrial matrix.</text>
</comment>
<proteinExistence type="inferred from homology"/>
<keyword evidence="9" id="KW-1185">Reference proteome</keyword>
<name>A0A4Y9ZQX8_9AGAM</name>
<dbReference type="GO" id="GO:0006123">
    <property type="term" value="P:mitochondrial electron transport, cytochrome c to oxygen"/>
    <property type="evidence" value="ECO:0007669"/>
    <property type="project" value="UniProtKB-UniRule"/>
</dbReference>
<feature type="transmembrane region" description="Helical" evidence="7">
    <location>
        <begin position="43"/>
        <end position="64"/>
    </location>
</feature>
<evidence type="ECO:0000256" key="5">
    <source>
        <dbReference type="ARBA" id="ARBA00023128"/>
    </source>
</evidence>
<dbReference type="Gene3D" id="4.10.49.10">
    <property type="entry name" value="Cytochrome c oxidase subunit VIIc"/>
    <property type="match status" value="1"/>
</dbReference>
<dbReference type="InterPro" id="IPR036636">
    <property type="entry name" value="COX7C/Cox8_sf"/>
</dbReference>
<keyword evidence="6 7" id="KW-0472">Membrane</keyword>
<sequence length="66" mass="7274">MSLIARAPVLRQQILRSRLAAPSRGAHGEYRHLPFEHSNKKGFALKLLAVTGFGFSIPILASAYQL</sequence>
<evidence type="ECO:0000256" key="7">
    <source>
        <dbReference type="RuleBase" id="RU368123"/>
    </source>
</evidence>
<reference evidence="8 9" key="1">
    <citation type="submission" date="2019-02" db="EMBL/GenBank/DDBJ databases">
        <title>Genome sequencing of the rare red list fungi Hericium alpestre (H. flagellum).</title>
        <authorList>
            <person name="Buettner E."/>
            <person name="Kellner H."/>
        </authorList>
    </citation>
    <scope>NUCLEOTIDE SEQUENCE [LARGE SCALE GENOMIC DNA]</scope>
    <source>
        <strain evidence="8 9">DSM 108284</strain>
    </source>
</reference>
<dbReference type="InterPro" id="IPR004202">
    <property type="entry name" value="COX7C/Cox8"/>
</dbReference>
<evidence type="ECO:0000256" key="4">
    <source>
        <dbReference type="ARBA" id="ARBA00022792"/>
    </source>
</evidence>
<protein>
    <recommendedName>
        <fullName evidence="7">Cytochrome c oxidase subunit 8, mitochondrial</fullName>
    </recommendedName>
    <alternativeName>
        <fullName evidence="7">Cytochrome c oxidase polypeptide VIII</fullName>
    </alternativeName>
</protein>
<keyword evidence="7" id="KW-0812">Transmembrane</keyword>
<dbReference type="Proteomes" id="UP000298061">
    <property type="component" value="Unassembled WGS sequence"/>
</dbReference>
<keyword evidence="4 7" id="KW-0999">Mitochondrion inner membrane</keyword>
<keyword evidence="7" id="KW-0809">Transit peptide</keyword>
<dbReference type="AlphaFoldDB" id="A0A4Y9ZQX8"/>
<evidence type="ECO:0000256" key="3">
    <source>
        <dbReference type="ARBA" id="ARBA00010514"/>
    </source>
</evidence>
<organism evidence="8 9">
    <name type="scientific">Hericium alpestre</name>
    <dbReference type="NCBI Taxonomy" id="135208"/>
    <lineage>
        <taxon>Eukaryota</taxon>
        <taxon>Fungi</taxon>
        <taxon>Dikarya</taxon>
        <taxon>Basidiomycota</taxon>
        <taxon>Agaricomycotina</taxon>
        <taxon>Agaricomycetes</taxon>
        <taxon>Russulales</taxon>
        <taxon>Hericiaceae</taxon>
        <taxon>Hericium</taxon>
    </lineage>
</organism>
<dbReference type="EMBL" id="SFCI01000951">
    <property type="protein sequence ID" value="TFY77296.1"/>
    <property type="molecule type" value="Genomic_DNA"/>
</dbReference>
<dbReference type="STRING" id="135208.A0A4Y9ZQX8"/>
<dbReference type="Pfam" id="PF02935">
    <property type="entry name" value="COX7C"/>
    <property type="match status" value="1"/>
</dbReference>
<dbReference type="SUPFAM" id="SSF81427">
    <property type="entry name" value="Mitochondrial cytochrome c oxidase subunit VIIc (aka VIIIa)"/>
    <property type="match status" value="1"/>
</dbReference>
<keyword evidence="7" id="KW-1133">Transmembrane helix</keyword>
<evidence type="ECO:0000313" key="8">
    <source>
        <dbReference type="EMBL" id="TFY77296.1"/>
    </source>
</evidence>
<keyword evidence="5 7" id="KW-0496">Mitochondrion</keyword>
<comment type="subcellular location">
    <subcellularLocation>
        <location evidence="1 7">Mitochondrion inner membrane</location>
        <topology evidence="1 7">Single-pass membrane protein</topology>
    </subcellularLocation>
</comment>
<dbReference type="UniPathway" id="UPA00705"/>
<evidence type="ECO:0000313" key="9">
    <source>
        <dbReference type="Proteomes" id="UP000298061"/>
    </source>
</evidence>
<gene>
    <name evidence="8" type="ORF">EWM64_g6715</name>
</gene>